<dbReference type="EMBL" id="UINC01209709">
    <property type="protein sequence ID" value="SVE32844.1"/>
    <property type="molecule type" value="Genomic_DNA"/>
</dbReference>
<sequence>WLRSRRSEGLRRTYKRIVDVEKEGITLLVNSLEALGDAYGIYGFSGYGRENVEFYTIKDLDEKFTDIVPRRIDRIAPLHATRMGPAIRHTAAKLAEGESRSRFLFLISDGRPQDRGYSREGVEKEYAVHDTRQSLIEARQAGITPFCLTVDKAGHDYMKTMMEDFSYEVLPDISLLPKRLPQLYRNLTT</sequence>
<reference evidence="2" key="1">
    <citation type="submission" date="2018-05" db="EMBL/GenBank/DDBJ databases">
        <authorList>
            <person name="Lanie J.A."/>
            <person name="Ng W.-L."/>
            <person name="Kazmierczak K.M."/>
            <person name="Andrzejewski T.M."/>
            <person name="Davidsen T.M."/>
            <person name="Wayne K.J."/>
            <person name="Tettelin H."/>
            <person name="Glass J.I."/>
            <person name="Rusch D."/>
            <person name="Podicherti R."/>
            <person name="Tsui H.-C.T."/>
            <person name="Winkler M.E."/>
        </authorList>
    </citation>
    <scope>NUCLEOTIDE SEQUENCE</scope>
</reference>
<gene>
    <name evidence="2" type="ORF">METZ01_LOCUS485698</name>
</gene>
<dbReference type="InterPro" id="IPR051928">
    <property type="entry name" value="NorD/CobT"/>
</dbReference>
<name>A0A383CL32_9ZZZZ</name>
<dbReference type="InterPro" id="IPR002035">
    <property type="entry name" value="VWF_A"/>
</dbReference>
<dbReference type="PANTHER" id="PTHR41248:SF1">
    <property type="entry name" value="NORD PROTEIN"/>
    <property type="match status" value="1"/>
</dbReference>
<dbReference type="Pfam" id="PF00092">
    <property type="entry name" value="VWA"/>
    <property type="match status" value="1"/>
</dbReference>
<dbReference type="InterPro" id="IPR036465">
    <property type="entry name" value="vWFA_dom_sf"/>
</dbReference>
<protein>
    <recommendedName>
        <fullName evidence="1">VWFA domain-containing protein</fullName>
    </recommendedName>
</protein>
<dbReference type="SMART" id="SM00327">
    <property type="entry name" value="VWA"/>
    <property type="match status" value="1"/>
</dbReference>
<feature type="non-terminal residue" evidence="2">
    <location>
        <position position="1"/>
    </location>
</feature>
<feature type="domain" description="VWFA" evidence="1">
    <location>
        <begin position="14"/>
        <end position="188"/>
    </location>
</feature>
<evidence type="ECO:0000313" key="2">
    <source>
        <dbReference type="EMBL" id="SVE32844.1"/>
    </source>
</evidence>
<dbReference type="AlphaFoldDB" id="A0A383CL32"/>
<evidence type="ECO:0000259" key="1">
    <source>
        <dbReference type="SMART" id="SM00327"/>
    </source>
</evidence>
<organism evidence="2">
    <name type="scientific">marine metagenome</name>
    <dbReference type="NCBI Taxonomy" id="408172"/>
    <lineage>
        <taxon>unclassified sequences</taxon>
        <taxon>metagenomes</taxon>
        <taxon>ecological metagenomes</taxon>
    </lineage>
</organism>
<accession>A0A383CL32</accession>
<dbReference type="Gene3D" id="3.40.50.410">
    <property type="entry name" value="von Willebrand factor, type A domain"/>
    <property type="match status" value="1"/>
</dbReference>
<proteinExistence type="predicted"/>
<dbReference type="SUPFAM" id="SSF53300">
    <property type="entry name" value="vWA-like"/>
    <property type="match status" value="1"/>
</dbReference>
<dbReference type="PANTHER" id="PTHR41248">
    <property type="entry name" value="NORD PROTEIN"/>
    <property type="match status" value="1"/>
</dbReference>